<comment type="subcellular location">
    <subcellularLocation>
        <location evidence="2">Cytoplasm</location>
    </subcellularLocation>
    <subcellularLocation>
        <location evidence="1">Nucleus</location>
    </subcellularLocation>
</comment>
<dbReference type="InterPro" id="IPR011993">
    <property type="entry name" value="PH-like_dom_sf"/>
</dbReference>
<reference evidence="11" key="1">
    <citation type="submission" date="2017-02" db="UniProtKB">
        <authorList>
            <consortium name="WormBaseParasite"/>
        </authorList>
    </citation>
    <scope>IDENTIFICATION</scope>
</reference>
<evidence type="ECO:0000256" key="2">
    <source>
        <dbReference type="ARBA" id="ARBA00004496"/>
    </source>
</evidence>
<dbReference type="GO" id="GO:0005681">
    <property type="term" value="C:spliceosomal complex"/>
    <property type="evidence" value="ECO:0007669"/>
    <property type="project" value="TreeGrafter"/>
</dbReference>
<dbReference type="Gene3D" id="2.30.29.30">
    <property type="entry name" value="Pleckstrin-homology domain (PH domain)/Phosphotyrosine-binding domain (PTB)"/>
    <property type="match status" value="1"/>
</dbReference>
<dbReference type="STRING" id="6280.A0A0N4T6P2"/>
<feature type="region of interest" description="Disordered" evidence="8">
    <location>
        <begin position="93"/>
        <end position="134"/>
    </location>
</feature>
<dbReference type="InterPro" id="IPR039924">
    <property type="entry name" value="ICln/Lot5/Saf5"/>
</dbReference>
<dbReference type="WBParaSite" id="BPAG_0000387901-mRNA-1">
    <property type="protein sequence ID" value="BPAG_0000387901-mRNA-1"/>
    <property type="gene ID" value="BPAG_0000387901"/>
</dbReference>
<evidence type="ECO:0000256" key="5">
    <source>
        <dbReference type="ARBA" id="ARBA00022490"/>
    </source>
</evidence>
<feature type="compositionally biased region" description="Acidic residues" evidence="8">
    <location>
        <begin position="121"/>
        <end position="132"/>
    </location>
</feature>
<dbReference type="PRINTS" id="PR01348">
    <property type="entry name" value="ICLNCHANNEL"/>
</dbReference>
<evidence type="ECO:0000256" key="1">
    <source>
        <dbReference type="ARBA" id="ARBA00004123"/>
    </source>
</evidence>
<organism evidence="11">
    <name type="scientific">Brugia pahangi</name>
    <name type="common">Filarial nematode worm</name>
    <dbReference type="NCBI Taxonomy" id="6280"/>
    <lineage>
        <taxon>Eukaryota</taxon>
        <taxon>Metazoa</taxon>
        <taxon>Ecdysozoa</taxon>
        <taxon>Nematoda</taxon>
        <taxon>Chromadorea</taxon>
        <taxon>Rhabditida</taxon>
        <taxon>Spirurina</taxon>
        <taxon>Spiruromorpha</taxon>
        <taxon>Filarioidea</taxon>
        <taxon>Onchocercidae</taxon>
        <taxon>Brugia</taxon>
    </lineage>
</organism>
<dbReference type="PANTHER" id="PTHR21399:SF0">
    <property type="entry name" value="METHYLOSOME SUBUNIT PICLN"/>
    <property type="match status" value="1"/>
</dbReference>
<evidence type="ECO:0000256" key="8">
    <source>
        <dbReference type="SAM" id="MobiDB-lite"/>
    </source>
</evidence>
<comment type="function">
    <text evidence="7">Involved in both the assembly of spliceosomal snRNPs and the methylation of Sm proteins. Chaperone that regulates the assembly of spliceosomal U1, U2, U4 and U5 small nuclear ribonucleoproteins (snRNPs), the building blocks of the spliceosome, and thereby plays an important role in the splicing of cellular pre-mRNAs. Most spliceosomal snRNPs contain a common set of Sm proteins SNRPB, SNRPD1, SNRPD2, SNRPD3, SNRPE, SNRPF and SNRPG that assemble in a heptameric protein ring on the Sm site of the small nuclear RNA to form the core snRNP (Sm core). In the cytosol, the Sm proteins SNRPD1, SNRPD2, SNRPE, SNRPF and SNRPG are trapped in an inactive 6S pICln-Sm complex by the chaperone CLNS1A that controls the assembly of the core snRNP. Dissociation by the SMN complex of CLNS1A from the trapped Sm proteins and their transfer to an SMN-Sm complex triggers the assembly of core snRNPs and their transport to the nucleus.</text>
</comment>
<evidence type="ECO:0000313" key="10">
    <source>
        <dbReference type="Proteomes" id="UP000278627"/>
    </source>
</evidence>
<dbReference type="Pfam" id="PF03517">
    <property type="entry name" value="Voldacs"/>
    <property type="match status" value="1"/>
</dbReference>
<reference evidence="9 10" key="2">
    <citation type="submission" date="2018-11" db="EMBL/GenBank/DDBJ databases">
        <authorList>
            <consortium name="Pathogen Informatics"/>
        </authorList>
    </citation>
    <scope>NUCLEOTIDE SEQUENCE [LARGE SCALE GENOMIC DNA]</scope>
</reference>
<comment type="similarity">
    <text evidence="3">Belongs to the pICln (TC 1.A.47) family.</text>
</comment>
<dbReference type="GO" id="GO:0006884">
    <property type="term" value="P:cell volume homeostasis"/>
    <property type="evidence" value="ECO:0007669"/>
    <property type="project" value="InterPro"/>
</dbReference>
<sequence>MIVLSNVAVPTDGIRLIQGQVTAYIESESAGEGELTIAESSVTWISNISGQGFSLTYPSIILHAVSRDPSVFPEECIYVLADAKGSDIGLQGTEESVSSAHNGNGIEEQAEYDEKRAENGCGDDIDDDGDDDDKAHLAIRFSPQDKTICKFRDEIY</sequence>
<keyword evidence="10" id="KW-1185">Reference proteome</keyword>
<dbReference type="AlphaFoldDB" id="A0A0N4T6P2"/>
<protein>
    <recommendedName>
        <fullName evidence="4">Methylosome subunit pICln</fullName>
    </recommendedName>
</protein>
<evidence type="ECO:0000256" key="7">
    <source>
        <dbReference type="ARBA" id="ARBA00045890"/>
    </source>
</evidence>
<name>A0A0N4T6P2_BRUPA</name>
<evidence type="ECO:0000313" key="9">
    <source>
        <dbReference type="EMBL" id="VDN85029.1"/>
    </source>
</evidence>
<feature type="compositionally biased region" description="Polar residues" evidence="8">
    <location>
        <begin position="93"/>
        <end position="102"/>
    </location>
</feature>
<dbReference type="GO" id="GO:0005829">
    <property type="term" value="C:cytosol"/>
    <property type="evidence" value="ECO:0007669"/>
    <property type="project" value="InterPro"/>
</dbReference>
<evidence type="ECO:0000313" key="11">
    <source>
        <dbReference type="WBParaSite" id="BPAG_0000387901-mRNA-1"/>
    </source>
</evidence>
<dbReference type="InterPro" id="IPR003521">
    <property type="entry name" value="ICln"/>
</dbReference>
<evidence type="ECO:0000256" key="6">
    <source>
        <dbReference type="ARBA" id="ARBA00023242"/>
    </source>
</evidence>
<dbReference type="GO" id="GO:0006821">
    <property type="term" value="P:chloride transport"/>
    <property type="evidence" value="ECO:0007669"/>
    <property type="project" value="InterPro"/>
</dbReference>
<dbReference type="GO" id="GO:0034709">
    <property type="term" value="C:methylosome"/>
    <property type="evidence" value="ECO:0007669"/>
    <property type="project" value="InterPro"/>
</dbReference>
<dbReference type="Proteomes" id="UP000278627">
    <property type="component" value="Unassembled WGS sequence"/>
</dbReference>
<dbReference type="GO" id="GO:0034715">
    <property type="term" value="C:pICln-Sm protein complex"/>
    <property type="evidence" value="ECO:0007669"/>
    <property type="project" value="InterPro"/>
</dbReference>
<accession>A0A0N4T6P2</accession>
<evidence type="ECO:0000256" key="3">
    <source>
        <dbReference type="ARBA" id="ARBA00007054"/>
    </source>
</evidence>
<evidence type="ECO:0000256" key="4">
    <source>
        <dbReference type="ARBA" id="ARBA00015653"/>
    </source>
</evidence>
<proteinExistence type="inferred from homology"/>
<gene>
    <name evidence="9" type="ORF">BPAG_LOCUS3843</name>
</gene>
<keyword evidence="5" id="KW-0963">Cytoplasm</keyword>
<dbReference type="GO" id="GO:0005886">
    <property type="term" value="C:plasma membrane"/>
    <property type="evidence" value="ECO:0007669"/>
    <property type="project" value="InterPro"/>
</dbReference>
<dbReference type="EMBL" id="UZAD01001406">
    <property type="protein sequence ID" value="VDN85029.1"/>
    <property type="molecule type" value="Genomic_DNA"/>
</dbReference>
<dbReference type="PANTHER" id="PTHR21399">
    <property type="entry name" value="CHLORIDE CONDUCTANCE REGULATORY PROTEIN ICLN"/>
    <property type="match status" value="1"/>
</dbReference>
<keyword evidence="6" id="KW-0539">Nucleus</keyword>
<dbReference type="GO" id="GO:0045292">
    <property type="term" value="P:mRNA cis splicing, via spliceosome"/>
    <property type="evidence" value="ECO:0007669"/>
    <property type="project" value="TreeGrafter"/>
</dbReference>
<dbReference type="GO" id="GO:0000387">
    <property type="term" value="P:spliceosomal snRNP assembly"/>
    <property type="evidence" value="ECO:0007669"/>
    <property type="project" value="InterPro"/>
</dbReference>